<protein>
    <submittedName>
        <fullName evidence="2">Uncharacterized protein</fullName>
    </submittedName>
</protein>
<proteinExistence type="predicted"/>
<evidence type="ECO:0000313" key="1">
    <source>
        <dbReference type="Proteomes" id="UP000887580"/>
    </source>
</evidence>
<reference evidence="2" key="1">
    <citation type="submission" date="2022-11" db="UniProtKB">
        <authorList>
            <consortium name="WormBaseParasite"/>
        </authorList>
    </citation>
    <scope>IDENTIFICATION</scope>
</reference>
<name>A0AC35G6S3_9BILA</name>
<dbReference type="Proteomes" id="UP000887580">
    <property type="component" value="Unplaced"/>
</dbReference>
<accession>A0AC35G6S3</accession>
<sequence>MPAFRRSGFVSFGVLQHVHPNLLDISPLFMLNPLIDPSWESLTTTIPALFELQKVLPNTFGINPSETGNLLTIFIIIAVSWTLIYTVTFITLNILVLFQLKKIKKMVSNTTYNLHKMLHT</sequence>
<organism evidence="1 2">
    <name type="scientific">Panagrolaimus sp. PS1159</name>
    <dbReference type="NCBI Taxonomy" id="55785"/>
    <lineage>
        <taxon>Eukaryota</taxon>
        <taxon>Metazoa</taxon>
        <taxon>Ecdysozoa</taxon>
        <taxon>Nematoda</taxon>
        <taxon>Chromadorea</taxon>
        <taxon>Rhabditida</taxon>
        <taxon>Tylenchina</taxon>
        <taxon>Panagrolaimomorpha</taxon>
        <taxon>Panagrolaimoidea</taxon>
        <taxon>Panagrolaimidae</taxon>
        <taxon>Panagrolaimus</taxon>
    </lineage>
</organism>
<evidence type="ECO:0000313" key="2">
    <source>
        <dbReference type="WBParaSite" id="PS1159_v2.g24637.t1"/>
    </source>
</evidence>
<dbReference type="WBParaSite" id="PS1159_v2.g24637.t1">
    <property type="protein sequence ID" value="PS1159_v2.g24637.t1"/>
    <property type="gene ID" value="PS1159_v2.g24637"/>
</dbReference>